<name>D6ZW67_BIFLJ</name>
<feature type="region of interest" description="Disordered" evidence="1">
    <location>
        <begin position="1"/>
        <end position="55"/>
    </location>
</feature>
<protein>
    <submittedName>
        <fullName evidence="2">Uncharacterized protein</fullName>
    </submittedName>
</protein>
<accession>D6ZW67</accession>
<organism evidence="2 3">
    <name type="scientific">Bifidobacterium longum subsp. longum (strain JDM301)</name>
    <dbReference type="NCBI Taxonomy" id="759350"/>
    <lineage>
        <taxon>Bacteria</taxon>
        <taxon>Bacillati</taxon>
        <taxon>Actinomycetota</taxon>
        <taxon>Actinomycetes</taxon>
        <taxon>Bifidobacteriales</taxon>
        <taxon>Bifidobacteriaceae</taxon>
        <taxon>Bifidobacterium</taxon>
    </lineage>
</organism>
<evidence type="ECO:0000313" key="2">
    <source>
        <dbReference type="EMBL" id="ADH01123.1"/>
    </source>
</evidence>
<gene>
    <name evidence="2" type="ordered locus">BLJ_1689</name>
</gene>
<dbReference type="Proteomes" id="UP000006740">
    <property type="component" value="Chromosome"/>
</dbReference>
<evidence type="ECO:0000256" key="1">
    <source>
        <dbReference type="SAM" id="MobiDB-lite"/>
    </source>
</evidence>
<dbReference type="KEGG" id="bll:BLJ_1689"/>
<dbReference type="HOGENOM" id="CLU_1500721_0_0_11"/>
<evidence type="ECO:0000313" key="3">
    <source>
        <dbReference type="Proteomes" id="UP000006740"/>
    </source>
</evidence>
<reference evidence="2 3" key="1">
    <citation type="journal article" date="2010" name="J. Bacteriol.">
        <title>Complete genome sequence of Bifidobacterium longum JDM301.</title>
        <authorList>
            <person name="Wei Y.X."/>
            <person name="Zhang Z.Y."/>
            <person name="Liu C."/>
            <person name="Zhu Y.Z."/>
            <person name="Zhu Y.Q."/>
            <person name="Zheng H."/>
            <person name="Zhao G.P."/>
            <person name="Wang S."/>
            <person name="Guo X.K."/>
        </authorList>
    </citation>
    <scope>NUCLEOTIDE SEQUENCE [LARGE SCALE GENOMIC DNA]</scope>
    <source>
        <strain evidence="2 3">JDM301</strain>
    </source>
</reference>
<proteinExistence type="predicted"/>
<dbReference type="AlphaFoldDB" id="D6ZW67"/>
<sequence>MTERRRSPAVPTLSPNPRGTIEGGRARVRNPGRGAVTSSSRPREEHYPHGRCSSPPEACTPSCVSGCYVVCPMCEMEHDEQTRDPEGWTERHYYGDSGDPMREAIRAVSLTELKHADVTIPEAAMKAGLDPERLRNYIMAGVITLGEMLALSEAVEVTSSTFIIKVDALRDERESLKSE</sequence>
<dbReference type="EMBL" id="CP002010">
    <property type="protein sequence ID" value="ADH01123.1"/>
    <property type="molecule type" value="Genomic_DNA"/>
</dbReference>